<dbReference type="SUPFAM" id="SSF56519">
    <property type="entry name" value="Penicillin binding protein dimerisation domain"/>
    <property type="match status" value="1"/>
</dbReference>
<gene>
    <name evidence="1" type="ORF">METZ01_LOCUS390844</name>
</gene>
<sequence length="103" mass="11599">MAMGRLRWVIVFGALAWLSLSARLIQIQVYKHEEYSNRARGQYQRRVELKASRGRVLDSRGNDLAVDIQATSFYAYPDQIQTPARVAAQFAALGGGRAESVER</sequence>
<feature type="non-terminal residue" evidence="1">
    <location>
        <position position="103"/>
    </location>
</feature>
<reference evidence="1" key="1">
    <citation type="submission" date="2018-05" db="EMBL/GenBank/DDBJ databases">
        <authorList>
            <person name="Lanie J.A."/>
            <person name="Ng W.-L."/>
            <person name="Kazmierczak K.M."/>
            <person name="Andrzejewski T.M."/>
            <person name="Davidsen T.M."/>
            <person name="Wayne K.J."/>
            <person name="Tettelin H."/>
            <person name="Glass J.I."/>
            <person name="Rusch D."/>
            <person name="Podicherti R."/>
            <person name="Tsui H.-C.T."/>
            <person name="Winkler M.E."/>
        </authorList>
    </citation>
    <scope>NUCLEOTIDE SEQUENCE</scope>
</reference>
<dbReference type="EMBL" id="UINC01146959">
    <property type="protein sequence ID" value="SVD37990.1"/>
    <property type="molecule type" value="Genomic_DNA"/>
</dbReference>
<name>A0A382UUV6_9ZZZZ</name>
<evidence type="ECO:0000313" key="1">
    <source>
        <dbReference type="EMBL" id="SVD37990.1"/>
    </source>
</evidence>
<dbReference type="Gene3D" id="3.90.1310.10">
    <property type="entry name" value="Penicillin-binding protein 2a (Domain 2)"/>
    <property type="match status" value="1"/>
</dbReference>
<protein>
    <recommendedName>
        <fullName evidence="2">Penicillin-binding protein dimerisation domain-containing protein</fullName>
    </recommendedName>
</protein>
<dbReference type="AlphaFoldDB" id="A0A382UUV6"/>
<dbReference type="GO" id="GO:0008658">
    <property type="term" value="F:penicillin binding"/>
    <property type="evidence" value="ECO:0007669"/>
    <property type="project" value="InterPro"/>
</dbReference>
<dbReference type="InterPro" id="IPR036138">
    <property type="entry name" value="PBP_dimer_sf"/>
</dbReference>
<organism evidence="1">
    <name type="scientific">marine metagenome</name>
    <dbReference type="NCBI Taxonomy" id="408172"/>
    <lineage>
        <taxon>unclassified sequences</taxon>
        <taxon>metagenomes</taxon>
        <taxon>ecological metagenomes</taxon>
    </lineage>
</organism>
<accession>A0A382UUV6</accession>
<evidence type="ECO:0008006" key="2">
    <source>
        <dbReference type="Google" id="ProtNLM"/>
    </source>
</evidence>
<proteinExistence type="predicted"/>